<evidence type="ECO:0000313" key="1">
    <source>
        <dbReference type="EMBL" id="OWK38633.1"/>
    </source>
</evidence>
<keyword evidence="2" id="KW-1185">Reference proteome</keyword>
<dbReference type="EMBL" id="NIDE01000014">
    <property type="protein sequence ID" value="OWK38633.1"/>
    <property type="molecule type" value="Genomic_DNA"/>
</dbReference>
<organism evidence="1 2">
    <name type="scientific">Fimbriiglobus ruber</name>
    <dbReference type="NCBI Taxonomy" id="1908690"/>
    <lineage>
        <taxon>Bacteria</taxon>
        <taxon>Pseudomonadati</taxon>
        <taxon>Planctomycetota</taxon>
        <taxon>Planctomycetia</taxon>
        <taxon>Gemmatales</taxon>
        <taxon>Gemmataceae</taxon>
        <taxon>Fimbriiglobus</taxon>
    </lineage>
</organism>
<dbReference type="RefSeq" id="WP_143393714.1">
    <property type="nucleotide sequence ID" value="NZ_NIDE01000014.1"/>
</dbReference>
<sequence length="85" mass="9977">METPTALTDDQIRAVAANRDEPVRLIDPASHREFVLLRAEVYERVRELLEDVRPRDAYPAIDQAFAAGWDDPKMDDYDRYEELRK</sequence>
<accession>A0A225DCC0</accession>
<reference evidence="2" key="1">
    <citation type="submission" date="2017-06" db="EMBL/GenBank/DDBJ databases">
        <title>Genome analysis of Fimbriiglobus ruber SP5, the first member of the order Planctomycetales with confirmed chitinolytic capability.</title>
        <authorList>
            <person name="Ravin N.V."/>
            <person name="Rakitin A.L."/>
            <person name="Ivanova A.A."/>
            <person name="Beletsky A.V."/>
            <person name="Kulichevskaya I.S."/>
            <person name="Mardanov A.V."/>
            <person name="Dedysh S.N."/>
        </authorList>
    </citation>
    <scope>NUCLEOTIDE SEQUENCE [LARGE SCALE GENOMIC DNA]</scope>
    <source>
        <strain evidence="2">SP5</strain>
    </source>
</reference>
<proteinExistence type="predicted"/>
<comment type="caution">
    <text evidence="1">The sequence shown here is derived from an EMBL/GenBank/DDBJ whole genome shotgun (WGS) entry which is preliminary data.</text>
</comment>
<dbReference type="Proteomes" id="UP000214646">
    <property type="component" value="Unassembled WGS sequence"/>
</dbReference>
<dbReference type="AlphaFoldDB" id="A0A225DCC0"/>
<evidence type="ECO:0000313" key="2">
    <source>
        <dbReference type="Proteomes" id="UP000214646"/>
    </source>
</evidence>
<gene>
    <name evidence="1" type="ORF">FRUB_07753</name>
</gene>
<name>A0A225DCC0_9BACT</name>
<protein>
    <submittedName>
        <fullName evidence="1">Uncharacterized protein</fullName>
    </submittedName>
</protein>